<protein>
    <recommendedName>
        <fullName evidence="3">Tc1-like transposase DDE domain-containing protein</fullName>
    </recommendedName>
</protein>
<organism evidence="1 2">
    <name type="scientific">Strongylus vulgaris</name>
    <name type="common">Blood worm</name>
    <dbReference type="NCBI Taxonomy" id="40348"/>
    <lineage>
        <taxon>Eukaryota</taxon>
        <taxon>Metazoa</taxon>
        <taxon>Ecdysozoa</taxon>
        <taxon>Nematoda</taxon>
        <taxon>Chromadorea</taxon>
        <taxon>Rhabditida</taxon>
        <taxon>Rhabditina</taxon>
        <taxon>Rhabditomorpha</taxon>
        <taxon>Strongyloidea</taxon>
        <taxon>Strongylidae</taxon>
        <taxon>Strongylus</taxon>
    </lineage>
</organism>
<dbReference type="Proteomes" id="UP000270094">
    <property type="component" value="Unassembled WGS sequence"/>
</dbReference>
<name>A0A3P7IN82_STRVU</name>
<dbReference type="InterPro" id="IPR036397">
    <property type="entry name" value="RNaseH_sf"/>
</dbReference>
<evidence type="ECO:0000313" key="2">
    <source>
        <dbReference type="Proteomes" id="UP000270094"/>
    </source>
</evidence>
<sequence>MYEGLIYLGFGRLVQDNAPAHTSRTLNKFEERDIETLDWLAESSDLNPIELVKQRIRNLDDLKVAIVSYWKTIIPETCKKYISGVGRKMNRVNEQGGRNMNGDEQ</sequence>
<dbReference type="GO" id="GO:0003676">
    <property type="term" value="F:nucleic acid binding"/>
    <property type="evidence" value="ECO:0007669"/>
    <property type="project" value="InterPro"/>
</dbReference>
<evidence type="ECO:0000313" key="1">
    <source>
        <dbReference type="EMBL" id="VDM71466.1"/>
    </source>
</evidence>
<dbReference type="AlphaFoldDB" id="A0A3P7IN82"/>
<dbReference type="Gene3D" id="3.30.420.10">
    <property type="entry name" value="Ribonuclease H-like superfamily/Ribonuclease H"/>
    <property type="match status" value="1"/>
</dbReference>
<evidence type="ECO:0008006" key="3">
    <source>
        <dbReference type="Google" id="ProtNLM"/>
    </source>
</evidence>
<accession>A0A3P7IN82</accession>
<dbReference type="OrthoDB" id="5854164at2759"/>
<keyword evidence="2" id="KW-1185">Reference proteome</keyword>
<proteinExistence type="predicted"/>
<reference evidence="1 2" key="1">
    <citation type="submission" date="2018-11" db="EMBL/GenBank/DDBJ databases">
        <authorList>
            <consortium name="Pathogen Informatics"/>
        </authorList>
    </citation>
    <scope>NUCLEOTIDE SEQUENCE [LARGE SCALE GENOMIC DNA]</scope>
</reference>
<gene>
    <name evidence="1" type="ORF">SVUK_LOCUS6464</name>
</gene>
<dbReference type="EMBL" id="UYYB01020544">
    <property type="protein sequence ID" value="VDM71466.1"/>
    <property type="molecule type" value="Genomic_DNA"/>
</dbReference>